<dbReference type="InterPro" id="IPR029016">
    <property type="entry name" value="GAF-like_dom_sf"/>
</dbReference>
<dbReference type="PANTHER" id="PTHR43155:SF2">
    <property type="entry name" value="CYCLIC DI-GMP PHOSPHODIESTERASE PA4108"/>
    <property type="match status" value="1"/>
</dbReference>
<dbReference type="SMART" id="SM00091">
    <property type="entry name" value="PAS"/>
    <property type="match status" value="2"/>
</dbReference>
<dbReference type="EMBL" id="AP025739">
    <property type="protein sequence ID" value="BDI30242.1"/>
    <property type="molecule type" value="Genomic_DNA"/>
</dbReference>
<dbReference type="InterPro" id="IPR013656">
    <property type="entry name" value="PAS_4"/>
</dbReference>
<dbReference type="SUPFAM" id="SSF55781">
    <property type="entry name" value="GAF domain-like"/>
    <property type="match status" value="1"/>
</dbReference>
<dbReference type="InterPro" id="IPR029787">
    <property type="entry name" value="Nucleotide_cyclase"/>
</dbReference>
<dbReference type="InterPro" id="IPR035965">
    <property type="entry name" value="PAS-like_dom_sf"/>
</dbReference>
<dbReference type="CDD" id="cd00130">
    <property type="entry name" value="PAS"/>
    <property type="match status" value="2"/>
</dbReference>
<dbReference type="InterPro" id="IPR000700">
    <property type="entry name" value="PAS-assoc_C"/>
</dbReference>
<protein>
    <submittedName>
        <fullName evidence="1">Uncharacterized protein</fullName>
    </submittedName>
</protein>
<accession>A0A402CV14</accession>
<dbReference type="SUPFAM" id="SSF109604">
    <property type="entry name" value="HD-domain/PDEase-like"/>
    <property type="match status" value="1"/>
</dbReference>
<dbReference type="NCBIfam" id="TIGR00229">
    <property type="entry name" value="sensory_box"/>
    <property type="match status" value="2"/>
</dbReference>
<dbReference type="InterPro" id="IPR043128">
    <property type="entry name" value="Rev_trsase/Diguanyl_cyclase"/>
</dbReference>
<proteinExistence type="predicted"/>
<dbReference type="AlphaFoldDB" id="A0A402CV14"/>
<dbReference type="CDD" id="cd01949">
    <property type="entry name" value="GGDEF"/>
    <property type="match status" value="1"/>
</dbReference>
<dbReference type="NCBIfam" id="TIGR00254">
    <property type="entry name" value="GGDEF"/>
    <property type="match status" value="1"/>
</dbReference>
<dbReference type="CDD" id="cd00077">
    <property type="entry name" value="HDc"/>
    <property type="match status" value="1"/>
</dbReference>
<dbReference type="PROSITE" id="PS51832">
    <property type="entry name" value="HD_GYP"/>
    <property type="match status" value="1"/>
</dbReference>
<dbReference type="Proteomes" id="UP000287394">
    <property type="component" value="Chromosome"/>
</dbReference>
<dbReference type="Gene3D" id="3.30.450.40">
    <property type="match status" value="1"/>
</dbReference>
<dbReference type="Pfam" id="PF08448">
    <property type="entry name" value="PAS_4"/>
    <property type="match status" value="2"/>
</dbReference>
<dbReference type="PROSITE" id="PS50112">
    <property type="entry name" value="PAS"/>
    <property type="match status" value="1"/>
</dbReference>
<dbReference type="Gene3D" id="1.10.3210.10">
    <property type="entry name" value="Hypothetical protein af1432"/>
    <property type="match status" value="1"/>
</dbReference>
<name>A0A402CV14_9BACT</name>
<dbReference type="PROSITE" id="PS50113">
    <property type="entry name" value="PAC"/>
    <property type="match status" value="2"/>
</dbReference>
<dbReference type="InterPro" id="IPR000014">
    <property type="entry name" value="PAS"/>
</dbReference>
<dbReference type="Pfam" id="PF13487">
    <property type="entry name" value="HD_5"/>
    <property type="match status" value="1"/>
</dbReference>
<dbReference type="PROSITE" id="PS50887">
    <property type="entry name" value="GGDEF"/>
    <property type="match status" value="1"/>
</dbReference>
<dbReference type="SMART" id="SM00267">
    <property type="entry name" value="GGDEF"/>
    <property type="match status" value="1"/>
</dbReference>
<dbReference type="PANTHER" id="PTHR43155">
    <property type="entry name" value="CYCLIC DI-GMP PHOSPHODIESTERASE PA4108-RELATED"/>
    <property type="match status" value="1"/>
</dbReference>
<dbReference type="InterPro" id="IPR003018">
    <property type="entry name" value="GAF"/>
</dbReference>
<reference evidence="1 2" key="1">
    <citation type="journal article" date="2019" name="Int. J. Syst. Evol. Microbiol.">
        <title>Capsulimonas corticalis gen. nov., sp. nov., an aerobic capsulated bacterium, of a novel bacterial order, Capsulimonadales ord. nov., of the class Armatimonadia of the phylum Armatimonadetes.</title>
        <authorList>
            <person name="Li J."/>
            <person name="Kudo C."/>
            <person name="Tonouchi A."/>
        </authorList>
    </citation>
    <scope>NUCLEOTIDE SEQUENCE [LARGE SCALE GENOMIC DNA]</scope>
    <source>
        <strain evidence="1 2">AX-7</strain>
    </source>
</reference>
<dbReference type="KEGG" id="ccot:CCAX7_22930"/>
<evidence type="ECO:0000313" key="1">
    <source>
        <dbReference type="EMBL" id="BDI30242.1"/>
    </source>
</evidence>
<dbReference type="SUPFAM" id="SSF55785">
    <property type="entry name" value="PYP-like sensor domain (PAS domain)"/>
    <property type="match status" value="2"/>
</dbReference>
<keyword evidence="2" id="KW-1185">Reference proteome</keyword>
<evidence type="ECO:0000313" key="2">
    <source>
        <dbReference type="Proteomes" id="UP000287394"/>
    </source>
</evidence>
<dbReference type="Pfam" id="PF01590">
    <property type="entry name" value="GAF"/>
    <property type="match status" value="1"/>
</dbReference>
<dbReference type="SMART" id="SM00471">
    <property type="entry name" value="HDc"/>
    <property type="match status" value="1"/>
</dbReference>
<dbReference type="InterPro" id="IPR003607">
    <property type="entry name" value="HD/PDEase_dom"/>
</dbReference>
<dbReference type="Gene3D" id="3.30.70.270">
    <property type="match status" value="1"/>
</dbReference>
<dbReference type="Pfam" id="PF00990">
    <property type="entry name" value="GGDEF"/>
    <property type="match status" value="1"/>
</dbReference>
<dbReference type="InterPro" id="IPR000160">
    <property type="entry name" value="GGDEF_dom"/>
</dbReference>
<dbReference type="Gene3D" id="3.30.450.20">
    <property type="entry name" value="PAS domain"/>
    <property type="match status" value="2"/>
</dbReference>
<sequence>MRLTAHVCGAPIALLSLRDGDRLWFKARIGLDLCEIPYQVSFCQYVQERDKVVMIPDTLEDARVVNNPFVTSAPYVRFYAGTLLISSEGVVLGTLCVVAPQPQTLSQAQQEALLRLARQAVRQIELRHSSLQTVVDTLPILLARVDRGLRYVFVNKTYEKMLGIPREKALGLKIAEVLGETAFESLRPFLDRALAGEAFSFHVWMTMRIAGLRYMRTSYTPEFGSDGKITGILISSIDVTERKHTEEALLMSQEALRESEATLRSFYDSSAALLGVTELFEDDVRFVSVNDATAAYLGRTADQVSGRLMSELDIPDDIRALWVDRCSASADTGLPVHFEYSRTLEGKTRWLSVTVCPMEGASFHLPRFASVAENITERKRLEAERERTLEEAVHLADHDPVTGLLNHRAFHRRLVDEEARARRERFSLAVLMMDMDNFKFFNDAYGHPAGDDVLRQIAGALRSCCRGRDVVARFGGDEFAMLMPGAGTAEVSSIKLRIQEAVESLGYRPPGYDTPIPLRLSVGGAVYPHDGAGHTEVLEAADARLMRAKADGIGADDADQLRASLAEETSGFTMLDALVTAVDNKDRYTRRHSEDVMVYSVMIARELGMDAAALRTIAVAALLHDLGKIGVPDKVLRKPGRLTEEEYDAVKQHPMMGAVIVASAPGFEETLDAVRHHHERWDGKGYPGGLAGEECPLIARLMAVADAFSAMTTDRPYRKGMPHEKALAILQDGAGSQWDPQCVAAFIQARARTI</sequence>
<gene>
    <name evidence="1" type="ORF">CCAX7_22930</name>
</gene>
<dbReference type="SUPFAM" id="SSF55073">
    <property type="entry name" value="Nucleotide cyclase"/>
    <property type="match status" value="1"/>
</dbReference>
<organism evidence="1 2">
    <name type="scientific">Capsulimonas corticalis</name>
    <dbReference type="NCBI Taxonomy" id="2219043"/>
    <lineage>
        <taxon>Bacteria</taxon>
        <taxon>Bacillati</taxon>
        <taxon>Armatimonadota</taxon>
        <taxon>Armatimonadia</taxon>
        <taxon>Capsulimonadales</taxon>
        <taxon>Capsulimonadaceae</taxon>
        <taxon>Capsulimonas</taxon>
    </lineage>
</organism>
<dbReference type="InterPro" id="IPR037522">
    <property type="entry name" value="HD_GYP_dom"/>
</dbReference>